<accession>A0A0M0JVZ3</accession>
<reference evidence="4" key="1">
    <citation type="journal article" date="2015" name="PLoS Genet.">
        <title>Genome Sequence and Transcriptome Analyses of Chrysochromulina tobin: Metabolic Tools for Enhanced Algal Fitness in the Prominent Order Prymnesiales (Haptophyceae).</title>
        <authorList>
            <person name="Hovde B.T."/>
            <person name="Deodato C.R."/>
            <person name="Hunsperger H.M."/>
            <person name="Ryken S.A."/>
            <person name="Yost W."/>
            <person name="Jha R.K."/>
            <person name="Patterson J."/>
            <person name="Monnat R.J. Jr."/>
            <person name="Barlow S.B."/>
            <person name="Starkenburg S.R."/>
            <person name="Cattolico R.A."/>
        </authorList>
    </citation>
    <scope>NUCLEOTIDE SEQUENCE</scope>
    <source>
        <strain evidence="4">CCMP291</strain>
    </source>
</reference>
<protein>
    <submittedName>
        <fullName evidence="3">Ubiquitinconjugating enzyme subfamily protein</fullName>
    </submittedName>
</protein>
<dbReference type="PANTHER" id="PTHR24067">
    <property type="entry name" value="UBIQUITIN-CONJUGATING ENZYME E2"/>
    <property type="match status" value="1"/>
</dbReference>
<evidence type="ECO:0000313" key="4">
    <source>
        <dbReference type="Proteomes" id="UP000037460"/>
    </source>
</evidence>
<organism evidence="3 4">
    <name type="scientific">Chrysochromulina tobinii</name>
    <dbReference type="NCBI Taxonomy" id="1460289"/>
    <lineage>
        <taxon>Eukaryota</taxon>
        <taxon>Haptista</taxon>
        <taxon>Haptophyta</taxon>
        <taxon>Prymnesiophyceae</taxon>
        <taxon>Prymnesiales</taxon>
        <taxon>Chrysochromulinaceae</taxon>
        <taxon>Chrysochromulina</taxon>
    </lineage>
</organism>
<dbReference type="InterPro" id="IPR000608">
    <property type="entry name" value="UBC"/>
</dbReference>
<dbReference type="EMBL" id="JWZX01002250">
    <property type="protein sequence ID" value="KOO30308.1"/>
    <property type="molecule type" value="Genomic_DNA"/>
</dbReference>
<name>A0A0M0JVZ3_9EUKA</name>
<feature type="compositionally biased region" description="Acidic residues" evidence="1">
    <location>
        <begin position="24"/>
        <end position="51"/>
    </location>
</feature>
<feature type="domain" description="UBC core" evidence="2">
    <location>
        <begin position="99"/>
        <end position="265"/>
    </location>
</feature>
<dbReference type="SMART" id="SM00212">
    <property type="entry name" value="UBCc"/>
    <property type="match status" value="1"/>
</dbReference>
<dbReference type="Gene3D" id="3.10.110.10">
    <property type="entry name" value="Ubiquitin Conjugating Enzyme"/>
    <property type="match status" value="1"/>
</dbReference>
<dbReference type="Proteomes" id="UP000037460">
    <property type="component" value="Unassembled WGS sequence"/>
</dbReference>
<dbReference type="PROSITE" id="PS50127">
    <property type="entry name" value="UBC_2"/>
    <property type="match status" value="1"/>
</dbReference>
<dbReference type="Pfam" id="PF00179">
    <property type="entry name" value="UQ_con"/>
    <property type="match status" value="1"/>
</dbReference>
<dbReference type="InterPro" id="IPR016135">
    <property type="entry name" value="UBQ-conjugating_enzyme/RWD"/>
</dbReference>
<dbReference type="OrthoDB" id="109543at2759"/>
<dbReference type="CDD" id="cd23802">
    <property type="entry name" value="UBCc_UBE2Q"/>
    <property type="match status" value="1"/>
</dbReference>
<evidence type="ECO:0000256" key="1">
    <source>
        <dbReference type="SAM" id="MobiDB-lite"/>
    </source>
</evidence>
<keyword evidence="4" id="KW-1185">Reference proteome</keyword>
<proteinExistence type="predicted"/>
<evidence type="ECO:0000259" key="2">
    <source>
        <dbReference type="PROSITE" id="PS50127"/>
    </source>
</evidence>
<dbReference type="InterPro" id="IPR050113">
    <property type="entry name" value="Ub_conjugating_enzyme"/>
</dbReference>
<dbReference type="AlphaFoldDB" id="A0A0M0JVZ3"/>
<feature type="region of interest" description="Disordered" evidence="1">
    <location>
        <begin position="1"/>
        <end position="51"/>
    </location>
</feature>
<evidence type="ECO:0000313" key="3">
    <source>
        <dbReference type="EMBL" id="KOO30308.1"/>
    </source>
</evidence>
<comment type="caution">
    <text evidence="3">The sequence shown here is derived from an EMBL/GenBank/DDBJ whole genome shotgun (WGS) entry which is preliminary data.</text>
</comment>
<dbReference type="SUPFAM" id="SSF54495">
    <property type="entry name" value="UBC-like"/>
    <property type="match status" value="1"/>
</dbReference>
<gene>
    <name evidence="3" type="ORF">Ctob_004067</name>
</gene>
<sequence length="265" mass="28972">MCEAPRSAKVPRAAAQSSFAHGDEQDDDVEDEDEDEDEDKDEEEHGGFADCEDEVAAIRDGGGGVADGAPDPTSAVESAFDLAMEKDLAKAFANGGSAAATKVITKEYMRLMKLQTRGQNEGIVVSMPDEANGYRWAVAVTPPDDTALFNELQAFAYKHSVPAHIEMEMLFSQDFPMNPPFVRVLRPRFAFHTGHVTLGGSICIELLTSSGWSPAYSIESLLIQLRSLFIVGEARLDPLRPNVAYGEQEAREAFHRVAAQHGWRV</sequence>